<dbReference type="EMBL" id="KB731260">
    <property type="protein sequence ID" value="ENH61899.1"/>
    <property type="molecule type" value="Genomic_DNA"/>
</dbReference>
<dbReference type="STRING" id="1229664.N4TH57"/>
<feature type="region of interest" description="Disordered" evidence="1">
    <location>
        <begin position="369"/>
        <end position="398"/>
    </location>
</feature>
<dbReference type="InterPro" id="IPR019448">
    <property type="entry name" value="NT-C2"/>
</dbReference>
<gene>
    <name evidence="3" type="ORF">FOC1_g10014852</name>
</gene>
<feature type="compositionally biased region" description="Polar residues" evidence="1">
    <location>
        <begin position="447"/>
        <end position="463"/>
    </location>
</feature>
<dbReference type="PROSITE" id="PS51840">
    <property type="entry name" value="C2_NT"/>
    <property type="match status" value="1"/>
</dbReference>
<name>N4TH57_FUSC1</name>
<feature type="compositionally biased region" description="Polar residues" evidence="1">
    <location>
        <begin position="425"/>
        <end position="439"/>
    </location>
</feature>
<dbReference type="OMA" id="WHLSHSM"/>
<dbReference type="InterPro" id="IPR039931">
    <property type="entry name" value="EEIG1/2-like"/>
</dbReference>
<feature type="compositionally biased region" description="Polar residues" evidence="1">
    <location>
        <begin position="237"/>
        <end position="249"/>
    </location>
</feature>
<reference evidence="4" key="1">
    <citation type="submission" date="2012-09" db="EMBL/GenBank/DDBJ databases">
        <title>Genome sequencing and comparative transcriptomics of race 1 and race 4 of banana pathogen: Fusarium oxysporum f. sp. cubense.</title>
        <authorList>
            <person name="Fang X."/>
            <person name="Huang J."/>
        </authorList>
    </citation>
    <scope>NUCLEOTIDE SEQUENCE [LARGE SCALE GENOMIC DNA]</scope>
    <source>
        <strain evidence="4">race 1</strain>
    </source>
</reference>
<reference evidence="4" key="2">
    <citation type="journal article" date="2014" name="PLoS ONE">
        <title>Genome and Transcriptome Analysis of the Fungal Pathogen Fusarium oxysporum f. sp. cubense Causing Banana Vascular Wilt Disease.</title>
        <authorList>
            <person name="Guo L."/>
            <person name="Han L."/>
            <person name="Yang L."/>
            <person name="Zeng H."/>
            <person name="Fan D."/>
            <person name="Zhu Y."/>
            <person name="Feng Y."/>
            <person name="Wang G."/>
            <person name="Peng C."/>
            <person name="Jiang X."/>
            <person name="Zhou D."/>
            <person name="Ni P."/>
            <person name="Liang C."/>
            <person name="Liu L."/>
            <person name="Wang J."/>
            <person name="Mao C."/>
            <person name="Fang X."/>
            <person name="Peng M."/>
            <person name="Huang J."/>
        </authorList>
    </citation>
    <scope>NUCLEOTIDE SEQUENCE [LARGE SCALE GENOMIC DNA]</scope>
    <source>
        <strain evidence="4">race 1</strain>
    </source>
</reference>
<organism evidence="3 4">
    <name type="scientific">Fusarium oxysporum f. sp. cubense (strain race 1)</name>
    <name type="common">Panama disease fungus</name>
    <dbReference type="NCBI Taxonomy" id="1229664"/>
    <lineage>
        <taxon>Eukaryota</taxon>
        <taxon>Fungi</taxon>
        <taxon>Dikarya</taxon>
        <taxon>Ascomycota</taxon>
        <taxon>Pezizomycotina</taxon>
        <taxon>Sordariomycetes</taxon>
        <taxon>Hypocreomycetidae</taxon>
        <taxon>Hypocreales</taxon>
        <taxon>Nectriaceae</taxon>
        <taxon>Fusarium</taxon>
        <taxon>Fusarium oxysporum species complex</taxon>
    </lineage>
</organism>
<proteinExistence type="predicted"/>
<dbReference type="VEuPathDB" id="FungiDB:FOC1_g10014852"/>
<feature type="compositionally biased region" description="Basic residues" evidence="1">
    <location>
        <begin position="415"/>
        <end position="424"/>
    </location>
</feature>
<dbReference type="PANTHER" id="PTHR21456:SF1">
    <property type="entry name" value="C2 NT-TYPE DOMAIN-CONTAINING PROTEIN"/>
    <property type="match status" value="1"/>
</dbReference>
<dbReference type="Pfam" id="PF10358">
    <property type="entry name" value="NT-C2"/>
    <property type="match status" value="1"/>
</dbReference>
<feature type="domain" description="C2 NT-type" evidence="2">
    <location>
        <begin position="110"/>
        <end position="287"/>
    </location>
</feature>
<evidence type="ECO:0000256" key="1">
    <source>
        <dbReference type="SAM" id="MobiDB-lite"/>
    </source>
</evidence>
<feature type="region of interest" description="Disordered" evidence="1">
    <location>
        <begin position="237"/>
        <end position="257"/>
    </location>
</feature>
<dbReference type="Proteomes" id="UP000016928">
    <property type="component" value="Unassembled WGS sequence"/>
</dbReference>
<protein>
    <recommendedName>
        <fullName evidence="2">C2 NT-type domain-containing protein</fullName>
    </recommendedName>
</protein>
<dbReference type="OrthoDB" id="3365224at2759"/>
<evidence type="ECO:0000259" key="2">
    <source>
        <dbReference type="PROSITE" id="PS51840"/>
    </source>
</evidence>
<dbReference type="PANTHER" id="PTHR21456">
    <property type="entry name" value="FAMILY WITH SEQUENCE SIMILARITY 102"/>
    <property type="match status" value="1"/>
</dbReference>
<evidence type="ECO:0000313" key="4">
    <source>
        <dbReference type="Proteomes" id="UP000016928"/>
    </source>
</evidence>
<accession>N4TH57</accession>
<evidence type="ECO:0000313" key="3">
    <source>
        <dbReference type="EMBL" id="ENH61899.1"/>
    </source>
</evidence>
<dbReference type="AlphaFoldDB" id="N4TH57"/>
<dbReference type="HOGENOM" id="CLU_023134_1_0_1"/>
<sequence>MGSDPGIAYDDILIIHVGIINFRSRAYLIIADHGQSLAESTRVGIVWQTRAKPKVKVKVHAKQAEVDPEGDGLFNFGDIATSTHSLTAVSLRKSVRDILTIFANMGFLKPEVGKARKPKFDLHLKIYDLNNVPLVSGQAFVKWHLSHSMTAEHRGRTQKCPIANHRVEWGFVTAVPSIRISIDRNNNLTECPMEFEVIQEFGLTEKVTLGIVRLNLSEYVEESEAFVKDVASPGRMRSNSMGVSPTRGGTSRPRRDSDVVEDGIVRRYLMQDSKVNSTLKISILMIQVDGERSYVAPPLKTAPVFGGIGGIMSEAIEDDAGPIAAAVPNLSKPRDAAELQDLYRSVLAASWSRQPNEHSAEEVIEDIFNGGNGWKTKPHNASPVTDGEDDDDDMGPRDTIRARDTRRITHNLLHPHHHHHHHSNRTASPSHNHQNNGPAGSSHRRTPSNSSDKSFSTVTVTPSNRRKGVRIHEHHLDHARSMASMTSTMTLDSDPMREVSYKGTREVREDDMRNDLIAWRLPGDGNQVM</sequence>
<feature type="region of interest" description="Disordered" evidence="1">
    <location>
        <begin position="415"/>
        <end position="473"/>
    </location>
</feature>